<evidence type="ECO:0000313" key="2">
    <source>
        <dbReference type="EMBL" id="EKB44594.1"/>
    </source>
</evidence>
<dbReference type="InterPro" id="IPR000182">
    <property type="entry name" value="GNAT_dom"/>
</dbReference>
<dbReference type="PROSITE" id="PS51186">
    <property type="entry name" value="GNAT"/>
    <property type="match status" value="1"/>
</dbReference>
<dbReference type="CDD" id="cd04301">
    <property type="entry name" value="NAT_SF"/>
    <property type="match status" value="1"/>
</dbReference>
<keyword evidence="3" id="KW-1185">Reference proteome</keyword>
<gene>
    <name evidence="2" type="ORF">B857_02696</name>
</gene>
<reference evidence="2 3" key="1">
    <citation type="journal article" date="2012" name="J. Bacteriol.">
        <title>Draft Genome Sequence of Bacillus isronensis Strain B3W22, Isolated from the Upper Atmosphere.</title>
        <authorList>
            <person name="Shivaji S."/>
            <person name="Ara S."/>
            <person name="Singh S.K."/>
            <person name="Bandi S."/>
            <person name="Singh A."/>
            <person name="Pinnaka A.K."/>
        </authorList>
    </citation>
    <scope>NUCLEOTIDE SEQUENCE [LARGE SCALE GENOMIC DNA]</scope>
    <source>
        <strain evidence="2 3">B3W22</strain>
    </source>
</reference>
<sequence length="191" mass="22099">MKERVVTMTKQITLAPVRQDELNTIKKELQEAFIKGLQDSFMDAENPKEMGPLPSDEDYEHSLNAKDSIVRQIMQDGKRIGGVVLQVNEKTGRNEVDFLYTLSSAHGKGIGTKAWLAIEAAFPETKVWELHTPYFEKRNIHFYVNKCGFKIVEFYHRGNPKPDMEGEEPESDEEYEFFRFEKVMTKESSDL</sequence>
<dbReference type="InterPro" id="IPR016181">
    <property type="entry name" value="Acyl_CoA_acyltransferase"/>
</dbReference>
<dbReference type="AlphaFoldDB" id="K1LJM5"/>
<dbReference type="SUPFAM" id="SSF55729">
    <property type="entry name" value="Acyl-CoA N-acyltransferases (Nat)"/>
    <property type="match status" value="1"/>
</dbReference>
<proteinExistence type="predicted"/>
<accession>K1LJM5</accession>
<name>K1LJM5_9BACL</name>
<organism evidence="2 3">
    <name type="scientific">Solibacillus isronensis B3W22</name>
    <dbReference type="NCBI Taxonomy" id="1224748"/>
    <lineage>
        <taxon>Bacteria</taxon>
        <taxon>Bacillati</taxon>
        <taxon>Bacillota</taxon>
        <taxon>Bacilli</taxon>
        <taxon>Bacillales</taxon>
        <taxon>Caryophanaceae</taxon>
        <taxon>Solibacillus</taxon>
    </lineage>
</organism>
<evidence type="ECO:0000259" key="1">
    <source>
        <dbReference type="PROSITE" id="PS51186"/>
    </source>
</evidence>
<dbReference type="Proteomes" id="UP000004738">
    <property type="component" value="Unassembled WGS sequence"/>
</dbReference>
<comment type="caution">
    <text evidence="2">The sequence shown here is derived from an EMBL/GenBank/DDBJ whole genome shotgun (WGS) entry which is preliminary data.</text>
</comment>
<evidence type="ECO:0000313" key="3">
    <source>
        <dbReference type="Proteomes" id="UP000004738"/>
    </source>
</evidence>
<dbReference type="PATRIC" id="fig|1224748.3.peg.2659"/>
<dbReference type="EMBL" id="AMCK01000014">
    <property type="protein sequence ID" value="EKB44594.1"/>
    <property type="molecule type" value="Genomic_DNA"/>
</dbReference>
<dbReference type="GO" id="GO:0016747">
    <property type="term" value="F:acyltransferase activity, transferring groups other than amino-acyl groups"/>
    <property type="evidence" value="ECO:0007669"/>
    <property type="project" value="InterPro"/>
</dbReference>
<feature type="domain" description="N-acetyltransferase" evidence="1">
    <location>
        <begin position="12"/>
        <end position="185"/>
    </location>
</feature>
<dbReference type="Gene3D" id="3.40.630.30">
    <property type="match status" value="1"/>
</dbReference>
<protein>
    <recommendedName>
        <fullName evidence="1">N-acetyltransferase domain-containing protein</fullName>
    </recommendedName>
</protein>
<dbReference type="Pfam" id="PF00583">
    <property type="entry name" value="Acetyltransf_1"/>
    <property type="match status" value="1"/>
</dbReference>